<dbReference type="EMBL" id="CM047897">
    <property type="protein sequence ID" value="KAJ0113043.1"/>
    <property type="molecule type" value="Genomic_DNA"/>
</dbReference>
<gene>
    <name evidence="1" type="ORF">Patl1_01095</name>
</gene>
<protein>
    <submittedName>
        <fullName evidence="1">Uncharacterized protein</fullName>
    </submittedName>
</protein>
<organism evidence="1 2">
    <name type="scientific">Pistacia atlantica</name>
    <dbReference type="NCBI Taxonomy" id="434234"/>
    <lineage>
        <taxon>Eukaryota</taxon>
        <taxon>Viridiplantae</taxon>
        <taxon>Streptophyta</taxon>
        <taxon>Embryophyta</taxon>
        <taxon>Tracheophyta</taxon>
        <taxon>Spermatophyta</taxon>
        <taxon>Magnoliopsida</taxon>
        <taxon>eudicotyledons</taxon>
        <taxon>Gunneridae</taxon>
        <taxon>Pentapetalae</taxon>
        <taxon>rosids</taxon>
        <taxon>malvids</taxon>
        <taxon>Sapindales</taxon>
        <taxon>Anacardiaceae</taxon>
        <taxon>Pistacia</taxon>
    </lineage>
</organism>
<accession>A0ACC1CBU9</accession>
<evidence type="ECO:0000313" key="2">
    <source>
        <dbReference type="Proteomes" id="UP001164250"/>
    </source>
</evidence>
<dbReference type="Proteomes" id="UP001164250">
    <property type="component" value="Chromosome 1"/>
</dbReference>
<keyword evidence="2" id="KW-1185">Reference proteome</keyword>
<proteinExistence type="predicted"/>
<name>A0ACC1CBU9_9ROSI</name>
<evidence type="ECO:0000313" key="1">
    <source>
        <dbReference type="EMBL" id="KAJ0113043.1"/>
    </source>
</evidence>
<reference evidence="2" key="1">
    <citation type="journal article" date="2023" name="G3 (Bethesda)">
        <title>Genome assembly and association tests identify interacting loci associated with vigor, precocity, and sex in interspecific pistachio rootstocks.</title>
        <authorList>
            <person name="Palmer W."/>
            <person name="Jacygrad E."/>
            <person name="Sagayaradj S."/>
            <person name="Cavanaugh K."/>
            <person name="Han R."/>
            <person name="Bertier L."/>
            <person name="Beede B."/>
            <person name="Kafkas S."/>
            <person name="Golino D."/>
            <person name="Preece J."/>
            <person name="Michelmore R."/>
        </authorList>
    </citation>
    <scope>NUCLEOTIDE SEQUENCE [LARGE SCALE GENOMIC DNA]</scope>
</reference>
<comment type="caution">
    <text evidence="1">The sequence shown here is derived from an EMBL/GenBank/DDBJ whole genome shotgun (WGS) entry which is preliminary data.</text>
</comment>
<sequence>MDTFTGEVIHSNGYKNGKAYGDKSVLVVGSGNSGMEIALDLANHGAKTSIVVRSPYIPYSVVDSIMLWLSKLVYGDLSKYGINRPKEGPFFMKVAYGKYPVLDTGTCKKIKSGEVQVLPAIESIRGNVVIFENGTSHPFDAIVFCTGFKRSTNTWLKGDDYLLNDDGLAKPNFPNHWKGKNGLFCAGLSRRGLYGASSDAQNIANEIKSLL</sequence>